<gene>
    <name evidence="6" type="ORF">GV789_28055</name>
    <name evidence="7" type="ORF">GV794_05740</name>
</gene>
<dbReference type="Proteomes" id="UP000470876">
    <property type="component" value="Unassembled WGS sequence"/>
</dbReference>
<dbReference type="PANTHER" id="PTHR30055:SF234">
    <property type="entry name" value="HTH-TYPE TRANSCRIPTIONAL REGULATOR BETI"/>
    <property type="match status" value="1"/>
</dbReference>
<protein>
    <submittedName>
        <fullName evidence="6">TetR/AcrR family transcriptional regulator</fullName>
    </submittedName>
</protein>
<dbReference type="EMBL" id="JAAGUX010000007">
    <property type="protein sequence ID" value="NEW55162.1"/>
    <property type="molecule type" value="Genomic_DNA"/>
</dbReference>
<dbReference type="PROSITE" id="PS01081">
    <property type="entry name" value="HTH_TETR_1"/>
    <property type="match status" value="1"/>
</dbReference>
<feature type="DNA-binding region" description="H-T-H motif" evidence="4">
    <location>
        <begin position="31"/>
        <end position="50"/>
    </location>
</feature>
<dbReference type="GO" id="GO:0003700">
    <property type="term" value="F:DNA-binding transcription factor activity"/>
    <property type="evidence" value="ECO:0007669"/>
    <property type="project" value="TreeGrafter"/>
</dbReference>
<evidence type="ECO:0000313" key="8">
    <source>
        <dbReference type="Proteomes" id="UP000468928"/>
    </source>
</evidence>
<evidence type="ECO:0000256" key="3">
    <source>
        <dbReference type="ARBA" id="ARBA00023163"/>
    </source>
</evidence>
<name>A0A6P1DCN0_9NOCA</name>
<feature type="domain" description="HTH tetR-type" evidence="5">
    <location>
        <begin position="8"/>
        <end position="68"/>
    </location>
</feature>
<dbReference type="Proteomes" id="UP000468928">
    <property type="component" value="Unassembled WGS sequence"/>
</dbReference>
<dbReference type="InterPro" id="IPR001647">
    <property type="entry name" value="HTH_TetR"/>
</dbReference>
<evidence type="ECO:0000256" key="1">
    <source>
        <dbReference type="ARBA" id="ARBA00023015"/>
    </source>
</evidence>
<evidence type="ECO:0000256" key="2">
    <source>
        <dbReference type="ARBA" id="ARBA00023125"/>
    </source>
</evidence>
<dbReference type="InterPro" id="IPR009057">
    <property type="entry name" value="Homeodomain-like_sf"/>
</dbReference>
<sequence>MREVKKPEVRKAEIVGAAIGLFAEVGFEKTTVDAVISKLGVAKGCFYHHFRSKDELFEACVIAISEQLEAQYLSIIDDVSVAPGARLVAYLDHSYALAAGPGSDGFLADLHSLSFRELHRRVTDAVTAALRPALTRVLDQGVAAGEFDVVDSEFTAVAVLGALTGLHEFHAGQPGLDLPRHRQQVLDLLERILATRLA</sequence>
<dbReference type="InterPro" id="IPR023772">
    <property type="entry name" value="DNA-bd_HTH_TetR-type_CS"/>
</dbReference>
<evidence type="ECO:0000259" key="5">
    <source>
        <dbReference type="PROSITE" id="PS50977"/>
    </source>
</evidence>
<dbReference type="Gene3D" id="1.10.10.60">
    <property type="entry name" value="Homeodomain-like"/>
    <property type="match status" value="1"/>
</dbReference>
<comment type="caution">
    <text evidence="6">The sequence shown here is derived from an EMBL/GenBank/DDBJ whole genome shotgun (WGS) entry which is preliminary data.</text>
</comment>
<evidence type="ECO:0000313" key="7">
    <source>
        <dbReference type="EMBL" id="NEW55162.1"/>
    </source>
</evidence>
<dbReference type="AlphaFoldDB" id="A0A6P1DCN0"/>
<dbReference type="SUPFAM" id="SSF48498">
    <property type="entry name" value="Tetracyclin repressor-like, C-terminal domain"/>
    <property type="match status" value="1"/>
</dbReference>
<dbReference type="Pfam" id="PF00440">
    <property type="entry name" value="TetR_N"/>
    <property type="match status" value="1"/>
</dbReference>
<dbReference type="Gene3D" id="1.10.357.10">
    <property type="entry name" value="Tetracycline Repressor, domain 2"/>
    <property type="match status" value="1"/>
</dbReference>
<dbReference type="PANTHER" id="PTHR30055">
    <property type="entry name" value="HTH-TYPE TRANSCRIPTIONAL REGULATOR RUTR"/>
    <property type="match status" value="1"/>
</dbReference>
<reference evidence="8 9" key="1">
    <citation type="submission" date="2020-01" db="EMBL/GenBank/DDBJ databases">
        <title>Genetics and antimicrobial susceptibilities of Nocardia species isolated from the soil; a comparison with species isolated from humans.</title>
        <authorList>
            <person name="Carrasco G."/>
            <person name="Monzon S."/>
            <person name="Sansegundo M."/>
            <person name="Garcia E."/>
            <person name="Garrido N."/>
            <person name="Medina M.J."/>
            <person name="Villalon P."/>
            <person name="Ramirez-Arocha A.C."/>
            <person name="Jimenez P."/>
            <person name="Cuesta I."/>
            <person name="Valdezate S."/>
        </authorList>
    </citation>
    <scope>NUCLEOTIDE SEQUENCE [LARGE SCALE GENOMIC DNA]</scope>
    <source>
        <strain evidence="6 8">CNM20110639</strain>
        <strain evidence="7 9">CNM20110649</strain>
    </source>
</reference>
<keyword evidence="2 4" id="KW-0238">DNA-binding</keyword>
<dbReference type="RefSeq" id="WP_163826449.1">
    <property type="nucleotide sequence ID" value="NZ_JAAGUX010000007.1"/>
</dbReference>
<evidence type="ECO:0000313" key="6">
    <source>
        <dbReference type="EMBL" id="NEW48247.1"/>
    </source>
</evidence>
<evidence type="ECO:0000313" key="9">
    <source>
        <dbReference type="Proteomes" id="UP000470876"/>
    </source>
</evidence>
<evidence type="ECO:0000256" key="4">
    <source>
        <dbReference type="PROSITE-ProRule" id="PRU00335"/>
    </source>
</evidence>
<dbReference type="GO" id="GO:0000976">
    <property type="term" value="F:transcription cis-regulatory region binding"/>
    <property type="evidence" value="ECO:0007669"/>
    <property type="project" value="TreeGrafter"/>
</dbReference>
<keyword evidence="1" id="KW-0805">Transcription regulation</keyword>
<organism evidence="6 8">
    <name type="scientific">Nocardia cyriacigeorgica</name>
    <dbReference type="NCBI Taxonomy" id="135487"/>
    <lineage>
        <taxon>Bacteria</taxon>
        <taxon>Bacillati</taxon>
        <taxon>Actinomycetota</taxon>
        <taxon>Actinomycetes</taxon>
        <taxon>Mycobacteriales</taxon>
        <taxon>Nocardiaceae</taxon>
        <taxon>Nocardia</taxon>
    </lineage>
</organism>
<dbReference type="InterPro" id="IPR050109">
    <property type="entry name" value="HTH-type_TetR-like_transc_reg"/>
</dbReference>
<dbReference type="SUPFAM" id="SSF46689">
    <property type="entry name" value="Homeodomain-like"/>
    <property type="match status" value="1"/>
</dbReference>
<dbReference type="EMBL" id="JAAGUZ010000139">
    <property type="protein sequence ID" value="NEW48247.1"/>
    <property type="molecule type" value="Genomic_DNA"/>
</dbReference>
<dbReference type="PRINTS" id="PR00455">
    <property type="entry name" value="HTHTETR"/>
</dbReference>
<proteinExistence type="predicted"/>
<keyword evidence="9" id="KW-1185">Reference proteome</keyword>
<dbReference type="InterPro" id="IPR036271">
    <property type="entry name" value="Tet_transcr_reg_TetR-rel_C_sf"/>
</dbReference>
<keyword evidence="3" id="KW-0804">Transcription</keyword>
<dbReference type="PROSITE" id="PS50977">
    <property type="entry name" value="HTH_TETR_2"/>
    <property type="match status" value="1"/>
</dbReference>
<accession>A0A6P1DCN0</accession>